<dbReference type="PANTHER" id="PTHR37823:SF3">
    <property type="entry name" value="CYTOCHROME C-551"/>
    <property type="match status" value="1"/>
</dbReference>
<feature type="signal peptide" evidence="7">
    <location>
        <begin position="1"/>
        <end position="20"/>
    </location>
</feature>
<evidence type="ECO:0000256" key="7">
    <source>
        <dbReference type="SAM" id="SignalP"/>
    </source>
</evidence>
<evidence type="ECO:0000256" key="6">
    <source>
        <dbReference type="PROSITE-ProRule" id="PRU00433"/>
    </source>
</evidence>
<evidence type="ECO:0000256" key="4">
    <source>
        <dbReference type="ARBA" id="ARBA00022982"/>
    </source>
</evidence>
<evidence type="ECO:0000313" key="9">
    <source>
        <dbReference type="EMBL" id="MBS2970624.1"/>
    </source>
</evidence>
<keyword evidence="5 6" id="KW-0408">Iron</keyword>
<dbReference type="InterPro" id="IPR054782">
    <property type="entry name" value="Cytochro_C551"/>
</dbReference>
<accession>A0ABS5LJS6</accession>
<dbReference type="Gene3D" id="1.10.760.10">
    <property type="entry name" value="Cytochrome c-like domain"/>
    <property type="match status" value="1"/>
</dbReference>
<evidence type="ECO:0000259" key="8">
    <source>
        <dbReference type="PROSITE" id="PS51007"/>
    </source>
</evidence>
<evidence type="ECO:0000256" key="1">
    <source>
        <dbReference type="ARBA" id="ARBA00022448"/>
    </source>
</evidence>
<evidence type="ECO:0000256" key="2">
    <source>
        <dbReference type="ARBA" id="ARBA00022617"/>
    </source>
</evidence>
<dbReference type="RefSeq" id="WP_211561166.1">
    <property type="nucleotide sequence ID" value="NZ_JAGVRK010000001.1"/>
</dbReference>
<feature type="chain" id="PRO_5046189333" evidence="7">
    <location>
        <begin position="21"/>
        <end position="103"/>
    </location>
</feature>
<dbReference type="PROSITE" id="PS51257">
    <property type="entry name" value="PROKAR_LIPOPROTEIN"/>
    <property type="match status" value="1"/>
</dbReference>
<evidence type="ECO:0000313" key="10">
    <source>
        <dbReference type="Proteomes" id="UP000682403"/>
    </source>
</evidence>
<evidence type="ECO:0000256" key="3">
    <source>
        <dbReference type="ARBA" id="ARBA00022723"/>
    </source>
</evidence>
<protein>
    <submittedName>
        <fullName evidence="9">Cytochrome c</fullName>
    </submittedName>
</protein>
<dbReference type="SUPFAM" id="SSF46626">
    <property type="entry name" value="Cytochrome c"/>
    <property type="match status" value="1"/>
</dbReference>
<dbReference type="NCBIfam" id="NF045774">
    <property type="entry name" value="cytochro_C551"/>
    <property type="match status" value="1"/>
</dbReference>
<organism evidence="9 10">
    <name type="scientific">Metabacillus flavus</name>
    <dbReference type="NCBI Taxonomy" id="2823519"/>
    <lineage>
        <taxon>Bacteria</taxon>
        <taxon>Bacillati</taxon>
        <taxon>Bacillota</taxon>
        <taxon>Bacilli</taxon>
        <taxon>Bacillales</taxon>
        <taxon>Bacillaceae</taxon>
        <taxon>Metabacillus</taxon>
    </lineage>
</organism>
<dbReference type="InterPro" id="IPR009056">
    <property type="entry name" value="Cyt_c-like_dom"/>
</dbReference>
<keyword evidence="4" id="KW-0249">Electron transport</keyword>
<gene>
    <name evidence="9" type="ORF">J9317_17915</name>
</gene>
<reference evidence="9 10" key="1">
    <citation type="submission" date="2021-04" db="EMBL/GenBank/DDBJ databases">
        <title>Metabacillus sp. strain KIGAM252 whole genome sequence.</title>
        <authorList>
            <person name="Seo M.-J."/>
            <person name="Cho E.-S."/>
            <person name="Hwang C.Y."/>
            <person name="Yoon D.J."/>
        </authorList>
    </citation>
    <scope>NUCLEOTIDE SEQUENCE [LARGE SCALE GENOMIC DNA]</scope>
    <source>
        <strain evidence="9 10">KIGAM252</strain>
    </source>
</reference>
<dbReference type="PROSITE" id="PS51007">
    <property type="entry name" value="CYTC"/>
    <property type="match status" value="1"/>
</dbReference>
<comment type="caution">
    <text evidence="9">The sequence shown here is derived from an EMBL/GenBank/DDBJ whole genome shotgun (WGS) entry which is preliminary data.</text>
</comment>
<dbReference type="Proteomes" id="UP000682403">
    <property type="component" value="Unassembled WGS sequence"/>
</dbReference>
<feature type="domain" description="Cytochrome c" evidence="8">
    <location>
        <begin position="30"/>
        <end position="103"/>
    </location>
</feature>
<dbReference type="PANTHER" id="PTHR37823">
    <property type="entry name" value="CYTOCHROME C-553-LIKE"/>
    <property type="match status" value="1"/>
</dbReference>
<keyword evidence="7" id="KW-0732">Signal</keyword>
<dbReference type="Pfam" id="PF13442">
    <property type="entry name" value="Cytochrome_CBB3"/>
    <property type="match status" value="1"/>
</dbReference>
<evidence type="ECO:0000256" key="5">
    <source>
        <dbReference type="ARBA" id="ARBA00023004"/>
    </source>
</evidence>
<keyword evidence="3 6" id="KW-0479">Metal-binding</keyword>
<sequence length="103" mass="10851">MKRKAFALIFTASLTLTACGGGDSSSKQEASATDGEQLFKQNCASCHGVDLKGGAGPNLTRVGEEHDAAEIEQIIKNGKGSMPRGILEGEDAKKVAEWLSEKK</sequence>
<keyword evidence="10" id="KW-1185">Reference proteome</keyword>
<keyword evidence="2 6" id="KW-0349">Heme</keyword>
<keyword evidence="1" id="KW-0813">Transport</keyword>
<name>A0ABS5LJS6_9BACI</name>
<dbReference type="EMBL" id="JAGVRK010000001">
    <property type="protein sequence ID" value="MBS2970624.1"/>
    <property type="molecule type" value="Genomic_DNA"/>
</dbReference>
<dbReference type="InterPro" id="IPR051811">
    <property type="entry name" value="Cytochrome_c550/c551-like"/>
</dbReference>
<proteinExistence type="predicted"/>
<dbReference type="InterPro" id="IPR036909">
    <property type="entry name" value="Cyt_c-like_dom_sf"/>
</dbReference>